<sequence length="443" mass="50558">RSAAQAVAMWRSFSHAGFLLSVFLSFILILVILHPGKFHRRDVARRALALSLRQRAYDEYSLRNMNHSTVPLIHLTMESSKPKRMLLLRDLNDPSPANGPHQVCVATYGSLRDIYHAVELSWLWKASPVSVALFAGDGEAHLVLEYLQYLSSCHRGIKSHFDFSLLVANSDDLWQSENEAFYSKFDCEEYKEALTYQLSRRLKPATASAEAESRSELRSRPGPIPENELKNIAQSGCERLQVKRALTLPLGTMPKPRLDIELASFLRSLPCEKCILVLPSFLSAQNQKVPRSKSALDALVSQKRLLPVDNATYRLWELFNEESMTLAFEPKPRLFPAYVAPLDLPKLDIRFKGQDATNTQLIEAYLIGYRFWVLSDGFVVRKIFGHRTPKSTDLAGQSERRKRTQTASDLSAAEEFKNELRGKYPFVEEIHWSNDYLQLKEKQ</sequence>
<comment type="catalytic activity">
    <reaction evidence="20">
        <text>3-O-[beta-D-Xyl-(1-&gt;4)-Rib-ol-P-Rib-ol-P-3-beta-D-GalNAc-(1-&gt;3)-beta-D-GlcNAc-(1-&gt;4)-(O-6-P-alpha-D-Man)]-Thr-[protein] + UDP-alpha-D-glucuronate = 3-O-[beta-D-GlcA-(1-&gt;3)-beta-D-Xyl-(1-&gt;4)-Rib-ol-P-Rib-ol-P-3-beta-D-GalNAc-(1-&gt;3)-beta-D-GlcNAc-(1-&gt;4)-(O-6-P-alpha-D-Man)]-Thr-[protein] + UDP + H(+)</text>
        <dbReference type="Rhea" id="RHEA:46860"/>
        <dbReference type="Rhea" id="RHEA-COMP:15023"/>
        <dbReference type="Rhea" id="RHEA-COMP:17482"/>
        <dbReference type="ChEBI" id="CHEBI:15378"/>
        <dbReference type="ChEBI" id="CHEBI:58052"/>
        <dbReference type="ChEBI" id="CHEBI:58223"/>
        <dbReference type="ChEBI" id="CHEBI:142405"/>
        <dbReference type="ChEBI" id="CHEBI:177336"/>
    </reaction>
</comment>
<evidence type="ECO:0000256" key="11">
    <source>
        <dbReference type="ARBA" id="ARBA00022989"/>
    </source>
</evidence>
<evidence type="ECO:0000256" key="17">
    <source>
        <dbReference type="ARBA" id="ARBA00032175"/>
    </source>
</evidence>
<reference evidence="24" key="1">
    <citation type="submission" date="2025-08" db="UniProtKB">
        <authorList>
            <consortium name="RefSeq"/>
        </authorList>
    </citation>
    <scope>IDENTIFICATION</scope>
</reference>
<evidence type="ECO:0000256" key="4">
    <source>
        <dbReference type="ARBA" id="ARBA00008539"/>
    </source>
</evidence>
<comment type="subcellular location">
    <subcellularLocation>
        <location evidence="2">Golgi apparatus membrane</location>
        <topology evidence="2">Single-pass type II membrane protein</topology>
    </subcellularLocation>
</comment>
<dbReference type="KEGG" id="goe:100905265"/>
<evidence type="ECO:0000256" key="1">
    <source>
        <dbReference type="ARBA" id="ARBA00001936"/>
    </source>
</evidence>
<evidence type="ECO:0000256" key="3">
    <source>
        <dbReference type="ARBA" id="ARBA00004922"/>
    </source>
</evidence>
<dbReference type="PANTHER" id="PTHR46420:SF1">
    <property type="entry name" value="BETA-1,4-GLUCURONYLTRANSFERASE 1"/>
    <property type="match status" value="1"/>
</dbReference>
<evidence type="ECO:0000313" key="24">
    <source>
        <dbReference type="RefSeq" id="XP_028969054.1"/>
    </source>
</evidence>
<dbReference type="RefSeq" id="XP_028969054.1">
    <property type="nucleotide sequence ID" value="XM_029113221.1"/>
</dbReference>
<dbReference type="InterPro" id="IPR043189">
    <property type="entry name" value="B4GAT1"/>
</dbReference>
<keyword evidence="11 22" id="KW-1133">Transmembrane helix</keyword>
<evidence type="ECO:0000256" key="8">
    <source>
        <dbReference type="ARBA" id="ARBA00022692"/>
    </source>
</evidence>
<dbReference type="GO" id="GO:0035269">
    <property type="term" value="P:protein O-linked glycosylation via mannose"/>
    <property type="evidence" value="ECO:0007669"/>
    <property type="project" value="TreeGrafter"/>
</dbReference>
<comment type="similarity">
    <text evidence="4">Belongs to the glycosyltransferase 49 family.</text>
</comment>
<organism evidence="23 24">
    <name type="scientific">Galendromus occidentalis</name>
    <name type="common">western predatory mite</name>
    <dbReference type="NCBI Taxonomy" id="34638"/>
    <lineage>
        <taxon>Eukaryota</taxon>
        <taxon>Metazoa</taxon>
        <taxon>Ecdysozoa</taxon>
        <taxon>Arthropoda</taxon>
        <taxon>Chelicerata</taxon>
        <taxon>Arachnida</taxon>
        <taxon>Acari</taxon>
        <taxon>Parasitiformes</taxon>
        <taxon>Mesostigmata</taxon>
        <taxon>Gamasina</taxon>
        <taxon>Phytoseioidea</taxon>
        <taxon>Phytoseiidae</taxon>
        <taxon>Typhlodrominae</taxon>
        <taxon>Galendromus</taxon>
    </lineage>
</organism>
<evidence type="ECO:0000256" key="13">
    <source>
        <dbReference type="ARBA" id="ARBA00023136"/>
    </source>
</evidence>
<comment type="pathway">
    <text evidence="3">Protein modification; protein glycosylation.</text>
</comment>
<comment type="cofactor">
    <cofactor evidence="1">
        <name>Mn(2+)</name>
        <dbReference type="ChEBI" id="CHEBI:29035"/>
    </cofactor>
</comment>
<dbReference type="GO" id="GO:0046872">
    <property type="term" value="F:metal ion binding"/>
    <property type="evidence" value="ECO:0007669"/>
    <property type="project" value="UniProtKB-KW"/>
</dbReference>
<gene>
    <name evidence="24" type="primary">LOC100905265</name>
</gene>
<feature type="region of interest" description="Disordered" evidence="21">
    <location>
        <begin position="390"/>
        <end position="413"/>
    </location>
</feature>
<evidence type="ECO:0000256" key="7">
    <source>
        <dbReference type="ARBA" id="ARBA00022679"/>
    </source>
</evidence>
<dbReference type="Proteomes" id="UP000694867">
    <property type="component" value="Unplaced"/>
</dbReference>
<evidence type="ECO:0000256" key="14">
    <source>
        <dbReference type="ARBA" id="ARBA00023180"/>
    </source>
</evidence>
<feature type="non-terminal residue" evidence="24">
    <location>
        <position position="1"/>
    </location>
</feature>
<keyword evidence="10" id="KW-0735">Signal-anchor</keyword>
<evidence type="ECO:0000256" key="21">
    <source>
        <dbReference type="SAM" id="MobiDB-lite"/>
    </source>
</evidence>
<keyword evidence="6" id="KW-0328">Glycosyltransferase</keyword>
<evidence type="ECO:0000256" key="16">
    <source>
        <dbReference type="ARBA" id="ARBA00030723"/>
    </source>
</evidence>
<proteinExistence type="inferred from homology"/>
<feature type="transmembrane region" description="Helical" evidence="22">
    <location>
        <begin position="12"/>
        <end position="33"/>
    </location>
</feature>
<accession>A0AAJ7WJA9</accession>
<protein>
    <recommendedName>
        <fullName evidence="5">Beta-1,4-glucuronyltransferase 1</fullName>
    </recommendedName>
    <alternativeName>
        <fullName evidence="16">I-beta-1,3-N-acetylglucosaminyltransferase</fullName>
    </alternativeName>
    <alternativeName>
        <fullName evidence="19">N-acetyllactosaminide beta-1,3-N-acetylglucosaminyltransferase</fullName>
    </alternativeName>
    <alternativeName>
        <fullName evidence="17">Poly-N-acetyllactosamine extension enzyme</fullName>
    </alternativeName>
    <alternativeName>
        <fullName evidence="18">UDP-GlcNAc:betaGal beta-1,3-N-acetylglucosaminyltransferase 1</fullName>
    </alternativeName>
</protein>
<evidence type="ECO:0000256" key="18">
    <source>
        <dbReference type="ARBA" id="ARBA00032181"/>
    </source>
</evidence>
<evidence type="ECO:0000256" key="22">
    <source>
        <dbReference type="SAM" id="Phobius"/>
    </source>
</evidence>
<evidence type="ECO:0000256" key="5">
    <source>
        <dbReference type="ARBA" id="ARBA00017962"/>
    </source>
</evidence>
<evidence type="ECO:0000256" key="12">
    <source>
        <dbReference type="ARBA" id="ARBA00023034"/>
    </source>
</evidence>
<keyword evidence="8 22" id="KW-0812">Transmembrane</keyword>
<evidence type="ECO:0000256" key="10">
    <source>
        <dbReference type="ARBA" id="ARBA00022968"/>
    </source>
</evidence>
<keyword evidence="12" id="KW-0333">Golgi apparatus</keyword>
<evidence type="ECO:0000256" key="2">
    <source>
        <dbReference type="ARBA" id="ARBA00004323"/>
    </source>
</evidence>
<evidence type="ECO:0000256" key="15">
    <source>
        <dbReference type="ARBA" id="ARBA00023211"/>
    </source>
</evidence>
<dbReference type="GO" id="GO:0015020">
    <property type="term" value="F:glucuronosyltransferase activity"/>
    <property type="evidence" value="ECO:0007669"/>
    <property type="project" value="InterPro"/>
</dbReference>
<dbReference type="Pfam" id="PF13896">
    <property type="entry name" value="Glyco_transf_49"/>
    <property type="match status" value="1"/>
</dbReference>
<evidence type="ECO:0000256" key="6">
    <source>
        <dbReference type="ARBA" id="ARBA00022676"/>
    </source>
</evidence>
<keyword evidence="15" id="KW-0464">Manganese</keyword>
<keyword evidence="9" id="KW-0479">Metal-binding</keyword>
<dbReference type="AlphaFoldDB" id="A0AAJ7WJA9"/>
<keyword evidence="7" id="KW-0808">Transferase</keyword>
<evidence type="ECO:0000256" key="19">
    <source>
        <dbReference type="ARBA" id="ARBA00033291"/>
    </source>
</evidence>
<keyword evidence="13 22" id="KW-0472">Membrane</keyword>
<evidence type="ECO:0000256" key="20">
    <source>
        <dbReference type="ARBA" id="ARBA00047852"/>
    </source>
</evidence>
<dbReference type="GO" id="GO:0000139">
    <property type="term" value="C:Golgi membrane"/>
    <property type="evidence" value="ECO:0007669"/>
    <property type="project" value="UniProtKB-SubCell"/>
</dbReference>
<evidence type="ECO:0000313" key="23">
    <source>
        <dbReference type="Proteomes" id="UP000694867"/>
    </source>
</evidence>
<evidence type="ECO:0000256" key="9">
    <source>
        <dbReference type="ARBA" id="ARBA00022723"/>
    </source>
</evidence>
<name>A0AAJ7WJA9_9ACAR</name>
<dbReference type="PANTHER" id="PTHR46420">
    <property type="entry name" value="BETA-1,4-GLUCURONYLTRANSFERASE 1"/>
    <property type="match status" value="1"/>
</dbReference>
<dbReference type="GeneID" id="100905265"/>
<keyword evidence="14" id="KW-0325">Glycoprotein</keyword>
<feature type="region of interest" description="Disordered" evidence="21">
    <location>
        <begin position="207"/>
        <end position="226"/>
    </location>
</feature>
<keyword evidence="23" id="KW-1185">Reference proteome</keyword>